<evidence type="ECO:0000256" key="2">
    <source>
        <dbReference type="ARBA" id="ARBA00023163"/>
    </source>
</evidence>
<dbReference type="InterPro" id="IPR036390">
    <property type="entry name" value="WH_DNA-bd_sf"/>
</dbReference>
<proteinExistence type="predicted"/>
<dbReference type="GO" id="GO:0003700">
    <property type="term" value="F:DNA-binding transcription factor activity"/>
    <property type="evidence" value="ECO:0007669"/>
    <property type="project" value="InterPro"/>
</dbReference>
<protein>
    <submittedName>
        <fullName evidence="4">YafY family transcriptional regulator</fullName>
    </submittedName>
</protein>
<dbReference type="InterPro" id="IPR001034">
    <property type="entry name" value="DeoR_HTH"/>
</dbReference>
<organism evidence="4">
    <name type="scientific">Leucothrix mucor</name>
    <dbReference type="NCBI Taxonomy" id="45248"/>
    <lineage>
        <taxon>Bacteria</taxon>
        <taxon>Pseudomonadati</taxon>
        <taxon>Pseudomonadota</taxon>
        <taxon>Gammaproteobacteria</taxon>
        <taxon>Thiotrichales</taxon>
        <taxon>Thiotrichaceae</taxon>
        <taxon>Leucothrix</taxon>
    </lineage>
</organism>
<dbReference type="EMBL" id="DRMS01000029">
    <property type="protein sequence ID" value="HFC91328.1"/>
    <property type="molecule type" value="Genomic_DNA"/>
</dbReference>
<dbReference type="InterPro" id="IPR026881">
    <property type="entry name" value="WYL_dom"/>
</dbReference>
<dbReference type="SUPFAM" id="SSF46785">
    <property type="entry name" value="Winged helix' DNA-binding domain"/>
    <property type="match status" value="1"/>
</dbReference>
<dbReference type="Gene3D" id="1.10.10.10">
    <property type="entry name" value="Winged helix-like DNA-binding domain superfamily/Winged helix DNA-binding domain"/>
    <property type="match status" value="1"/>
</dbReference>
<accession>A0A7V2WTR4</accession>
<keyword evidence="1" id="KW-0805">Transcription regulation</keyword>
<dbReference type="PANTHER" id="PTHR34580">
    <property type="match status" value="1"/>
</dbReference>
<dbReference type="Pfam" id="PF08279">
    <property type="entry name" value="HTH_11"/>
    <property type="match status" value="1"/>
</dbReference>
<evidence type="ECO:0000259" key="3">
    <source>
        <dbReference type="PROSITE" id="PS51000"/>
    </source>
</evidence>
<evidence type="ECO:0000313" key="4">
    <source>
        <dbReference type="EMBL" id="HFC91328.1"/>
    </source>
</evidence>
<feature type="domain" description="HTH deoR-type" evidence="3">
    <location>
        <begin position="3"/>
        <end position="58"/>
    </location>
</feature>
<dbReference type="PROSITE" id="PS52050">
    <property type="entry name" value="WYL"/>
    <property type="match status" value="1"/>
</dbReference>
<reference evidence="4" key="1">
    <citation type="journal article" date="2020" name="mSystems">
        <title>Genome- and Community-Level Interaction Insights into Carbon Utilization and Element Cycling Functions of Hydrothermarchaeota in Hydrothermal Sediment.</title>
        <authorList>
            <person name="Zhou Z."/>
            <person name="Liu Y."/>
            <person name="Xu W."/>
            <person name="Pan J."/>
            <person name="Luo Z.H."/>
            <person name="Li M."/>
        </authorList>
    </citation>
    <scope>NUCLEOTIDE SEQUENCE [LARGE SCALE GENOMIC DNA]</scope>
    <source>
        <strain evidence="4">HyVt-493</strain>
    </source>
</reference>
<dbReference type="InterPro" id="IPR051534">
    <property type="entry name" value="CBASS_pafABC_assoc_protein"/>
</dbReference>
<comment type="caution">
    <text evidence="4">The sequence shown here is derived from an EMBL/GenBank/DDBJ whole genome shotgun (WGS) entry which is preliminary data.</text>
</comment>
<dbReference type="AlphaFoldDB" id="A0A7V2WTR4"/>
<keyword evidence="2" id="KW-0804">Transcription</keyword>
<name>A0A7V2WTR4_LEUMU</name>
<dbReference type="PROSITE" id="PS51000">
    <property type="entry name" value="HTH_DEOR_2"/>
    <property type="match status" value="1"/>
</dbReference>
<dbReference type="InterPro" id="IPR013196">
    <property type="entry name" value="HTH_11"/>
</dbReference>
<dbReference type="PANTHER" id="PTHR34580:SF3">
    <property type="entry name" value="PROTEIN PAFB"/>
    <property type="match status" value="1"/>
</dbReference>
<dbReference type="InterPro" id="IPR036388">
    <property type="entry name" value="WH-like_DNA-bd_sf"/>
</dbReference>
<dbReference type="Pfam" id="PF13280">
    <property type="entry name" value="WYL"/>
    <property type="match status" value="1"/>
</dbReference>
<dbReference type="Proteomes" id="UP000885750">
    <property type="component" value="Unassembled WGS sequence"/>
</dbReference>
<evidence type="ECO:0000256" key="1">
    <source>
        <dbReference type="ARBA" id="ARBA00023015"/>
    </source>
</evidence>
<sequence length="230" mass="26602">MRRADRLFQIVQILRNKRLVTAYDLAERLEVSQRTIYRDIQDLSLSGVPIEGEAGVGYHLRYSLDVPPLMFNSDELEALVLGVRILKVWGGSELGKSAQSVLDKIQAVIPEELHEHIDDSKLFALSFGDRKDLKTTLDHCRKAIATFNYLQIDYARADGNASQRRLKPLGLFFWGNVWTLTAWCELRDDFRNFRLDRIKQLTVLEQNFNEQSGQSLDDYIALMREKCKDH</sequence>
<gene>
    <name evidence="4" type="ORF">ENJ51_00800</name>
</gene>